<reference evidence="1 2" key="1">
    <citation type="journal article" date="2013" name="Genome Announc.">
        <title>Draft Genome Sequence of Streptomyces viridochromogenes Strain Tu57, Producer of Avilamycin.</title>
        <authorList>
            <person name="Gruning B.A."/>
            <person name="Erxleben A."/>
            <person name="Hahnlein A."/>
            <person name="Gunther S."/>
        </authorList>
    </citation>
    <scope>NUCLEOTIDE SEQUENCE [LARGE SCALE GENOMIC DNA]</scope>
    <source>
        <strain evidence="1 2">Tue57</strain>
    </source>
</reference>
<dbReference type="Proteomes" id="UP000011205">
    <property type="component" value="Unassembled WGS sequence"/>
</dbReference>
<gene>
    <name evidence="1" type="ORF">STVIR_7764</name>
</gene>
<proteinExistence type="predicted"/>
<dbReference type="AlphaFoldDB" id="L8P494"/>
<name>L8P494_STRVR</name>
<dbReference type="EMBL" id="AMLP01000237">
    <property type="protein sequence ID" value="ELS51290.1"/>
    <property type="molecule type" value="Genomic_DNA"/>
</dbReference>
<sequence length="36" mass="4196">MRTTYRQPDRMCEELLLFGRAHVDLVRTASARCPVC</sequence>
<organism evidence="1 2">
    <name type="scientific">Streptomyces viridochromogenes Tue57</name>
    <dbReference type="NCBI Taxonomy" id="1160705"/>
    <lineage>
        <taxon>Bacteria</taxon>
        <taxon>Bacillati</taxon>
        <taxon>Actinomycetota</taxon>
        <taxon>Actinomycetes</taxon>
        <taxon>Kitasatosporales</taxon>
        <taxon>Streptomycetaceae</taxon>
        <taxon>Streptomyces</taxon>
    </lineage>
</organism>
<protein>
    <submittedName>
        <fullName evidence="1">Uncharacterized protein</fullName>
    </submittedName>
</protein>
<accession>L8P494</accession>
<evidence type="ECO:0000313" key="1">
    <source>
        <dbReference type="EMBL" id="ELS51290.1"/>
    </source>
</evidence>
<evidence type="ECO:0000313" key="2">
    <source>
        <dbReference type="Proteomes" id="UP000011205"/>
    </source>
</evidence>
<comment type="caution">
    <text evidence="1">The sequence shown here is derived from an EMBL/GenBank/DDBJ whole genome shotgun (WGS) entry which is preliminary data.</text>
</comment>